<keyword evidence="1" id="KW-1133">Transmembrane helix</keyword>
<organism evidence="2 3">
    <name type="scientific">Pseudomonas fluorescens</name>
    <dbReference type="NCBI Taxonomy" id="294"/>
    <lineage>
        <taxon>Bacteria</taxon>
        <taxon>Pseudomonadati</taxon>
        <taxon>Pseudomonadota</taxon>
        <taxon>Gammaproteobacteria</taxon>
        <taxon>Pseudomonadales</taxon>
        <taxon>Pseudomonadaceae</taxon>
        <taxon>Pseudomonas</taxon>
    </lineage>
</organism>
<accession>A0A5E6X458</accession>
<keyword evidence="1" id="KW-0472">Membrane</keyword>
<evidence type="ECO:0000313" key="2">
    <source>
        <dbReference type="EMBL" id="VVN35514.1"/>
    </source>
</evidence>
<sequence length="136" mass="14617">MTLWRGGLPPFSCEAVVIQPLRCVAENMRDAARPNGGKPPRHIILGVLGVLGVLEALEIPLKLLYHRQRHHRRGLGAQYSRTKARGVETSALGLIDLGIGQATLGSDQKSQRDSVARGLAPVQLRSSCHPAPAMCG</sequence>
<evidence type="ECO:0000256" key="1">
    <source>
        <dbReference type="SAM" id="Phobius"/>
    </source>
</evidence>
<keyword evidence="1" id="KW-0812">Transmembrane</keyword>
<protein>
    <submittedName>
        <fullName evidence="2">Uncharacterized protein</fullName>
    </submittedName>
</protein>
<dbReference type="Proteomes" id="UP000325607">
    <property type="component" value="Unassembled WGS sequence"/>
</dbReference>
<evidence type="ECO:0000313" key="3">
    <source>
        <dbReference type="Proteomes" id="UP000325607"/>
    </source>
</evidence>
<dbReference type="EMBL" id="CABVGX010000065">
    <property type="protein sequence ID" value="VVN35514.1"/>
    <property type="molecule type" value="Genomic_DNA"/>
</dbReference>
<name>A0A5E6X458_PSEFL</name>
<dbReference type="AlphaFoldDB" id="A0A5E6X458"/>
<gene>
    <name evidence="2" type="ORF">PS645_05073</name>
</gene>
<proteinExistence type="predicted"/>
<feature type="transmembrane region" description="Helical" evidence="1">
    <location>
        <begin position="43"/>
        <end position="65"/>
    </location>
</feature>
<reference evidence="2 3" key="1">
    <citation type="submission" date="2019-09" db="EMBL/GenBank/DDBJ databases">
        <authorList>
            <person name="Chandra G."/>
            <person name="Truman W A."/>
        </authorList>
    </citation>
    <scope>NUCLEOTIDE SEQUENCE [LARGE SCALE GENOMIC DNA]</scope>
    <source>
        <strain evidence="2">PS645</strain>
    </source>
</reference>